<dbReference type="InterPro" id="IPR044143">
    <property type="entry name" value="GlgB_N_E_set_prok"/>
</dbReference>
<evidence type="ECO:0000256" key="3">
    <source>
        <dbReference type="ARBA" id="ARBA00022679"/>
    </source>
</evidence>
<feature type="domain" description="1,4-alpha-glucan branching enzyme GlgB N-terminal" evidence="7">
    <location>
        <begin position="7"/>
        <end position="101"/>
    </location>
</feature>
<dbReference type="PANTHER" id="PTHR43651:SF3">
    <property type="entry name" value="1,4-ALPHA-GLUCAN-BRANCHING ENZYME"/>
    <property type="match status" value="1"/>
</dbReference>
<dbReference type="InterPro" id="IPR054169">
    <property type="entry name" value="GlgB_N"/>
</dbReference>
<evidence type="ECO:0000256" key="1">
    <source>
        <dbReference type="ARBA" id="ARBA00022600"/>
    </source>
</evidence>
<dbReference type="InterPro" id="IPR013783">
    <property type="entry name" value="Ig-like_fold"/>
</dbReference>
<evidence type="ECO:0000256" key="4">
    <source>
        <dbReference type="ARBA" id="ARBA00023056"/>
    </source>
</evidence>
<keyword evidence="5" id="KW-0119">Carbohydrate metabolism</keyword>
<dbReference type="SUPFAM" id="SSF81296">
    <property type="entry name" value="E set domains"/>
    <property type="match status" value="2"/>
</dbReference>
<dbReference type="GO" id="GO:0005829">
    <property type="term" value="C:cytosol"/>
    <property type="evidence" value="ECO:0007669"/>
    <property type="project" value="TreeGrafter"/>
</dbReference>
<proteinExistence type="predicted"/>
<reference evidence="8" key="1">
    <citation type="journal article" date="2014" name="Front. Microbiol.">
        <title>High frequency of phylogenetically diverse reductive dehalogenase-homologous genes in deep subseafloor sedimentary metagenomes.</title>
        <authorList>
            <person name="Kawai M."/>
            <person name="Futagami T."/>
            <person name="Toyoda A."/>
            <person name="Takaki Y."/>
            <person name="Nishi S."/>
            <person name="Hori S."/>
            <person name="Arai W."/>
            <person name="Tsubouchi T."/>
            <person name="Morono Y."/>
            <person name="Uchiyama I."/>
            <person name="Ito T."/>
            <person name="Fujiyama A."/>
            <person name="Inagaki F."/>
            <person name="Takami H."/>
        </authorList>
    </citation>
    <scope>NUCLEOTIDE SEQUENCE</scope>
    <source>
        <strain evidence="8">Expedition CK06-06</strain>
    </source>
</reference>
<dbReference type="GO" id="GO:0005978">
    <property type="term" value="P:glycogen biosynthetic process"/>
    <property type="evidence" value="ECO:0007669"/>
    <property type="project" value="UniProtKB-KW"/>
</dbReference>
<evidence type="ECO:0008006" key="9">
    <source>
        <dbReference type="Google" id="ProtNLM"/>
    </source>
</evidence>
<evidence type="ECO:0000256" key="5">
    <source>
        <dbReference type="ARBA" id="ARBA00023277"/>
    </source>
</evidence>
<dbReference type="EMBL" id="BART01019136">
    <property type="protein sequence ID" value="GAG82356.1"/>
    <property type="molecule type" value="Genomic_DNA"/>
</dbReference>
<name>X1CDN9_9ZZZZ</name>
<dbReference type="GO" id="GO:0003844">
    <property type="term" value="F:1,4-alpha-glucan branching enzyme activity"/>
    <property type="evidence" value="ECO:0007669"/>
    <property type="project" value="TreeGrafter"/>
</dbReference>
<dbReference type="AlphaFoldDB" id="X1CDN9"/>
<dbReference type="FunFam" id="2.60.40.10:FF:000169">
    <property type="entry name" value="1,4-alpha-glucan branching enzyme GlgB"/>
    <property type="match status" value="1"/>
</dbReference>
<dbReference type="Pfam" id="PF02922">
    <property type="entry name" value="CBM_48"/>
    <property type="match status" value="1"/>
</dbReference>
<dbReference type="GO" id="GO:0004553">
    <property type="term" value="F:hydrolase activity, hydrolyzing O-glycosyl compounds"/>
    <property type="evidence" value="ECO:0007669"/>
    <property type="project" value="InterPro"/>
</dbReference>
<dbReference type="InterPro" id="IPR004193">
    <property type="entry name" value="Glyco_hydro_13_N"/>
</dbReference>
<comment type="caution">
    <text evidence="8">The sequence shown here is derived from an EMBL/GenBank/DDBJ whole genome shotgun (WGS) entry which is preliminary data.</text>
</comment>
<evidence type="ECO:0000313" key="8">
    <source>
        <dbReference type="EMBL" id="GAG82356.1"/>
    </source>
</evidence>
<accession>X1CDN9</accession>
<gene>
    <name evidence="8" type="ORF">S01H4_35903</name>
</gene>
<dbReference type="Gene3D" id="2.60.40.10">
    <property type="entry name" value="Immunoglobulins"/>
    <property type="match status" value="2"/>
</dbReference>
<dbReference type="InterPro" id="IPR014756">
    <property type="entry name" value="Ig_E-set"/>
</dbReference>
<dbReference type="PANTHER" id="PTHR43651">
    <property type="entry name" value="1,4-ALPHA-GLUCAN-BRANCHING ENZYME"/>
    <property type="match status" value="1"/>
</dbReference>
<dbReference type="CDD" id="cd02855">
    <property type="entry name" value="E_set_GBE_prok_N"/>
    <property type="match status" value="1"/>
</dbReference>
<sequence length="260" mass="29693">MVATVSEDQVRCIVFAYHQDPFEVLGAHRVEVDGQKMVAVRAFLPEARRAFVVDDAGQEHAMTRVNDHGFFEALFERDDFFKYQLKVQDHFGNEVTTADPYAFLPVLSDFDLQLLGEGTHQQSYEKLGAHMITVDGVEGVHFAVWAPNAKRVSVVGDFNGWDGRRNPMRVVGGFGIWELFIPGLGEGTLYKFEVKGPFDRIYEKADPHGYAAELRPKTASVVWDINKHHWDDQEWMDGRAVTNYVREPMSIYEVHLGSWR</sequence>
<feature type="non-terminal residue" evidence="8">
    <location>
        <position position="260"/>
    </location>
</feature>
<organism evidence="8">
    <name type="scientific">marine sediment metagenome</name>
    <dbReference type="NCBI Taxonomy" id="412755"/>
    <lineage>
        <taxon>unclassified sequences</taxon>
        <taxon>metagenomes</taxon>
        <taxon>ecological metagenomes</taxon>
    </lineage>
</organism>
<feature type="domain" description="Glycoside hydrolase family 13 N-terminal" evidence="6">
    <location>
        <begin position="126"/>
        <end position="208"/>
    </location>
</feature>
<protein>
    <recommendedName>
        <fullName evidence="9">Glycoside hydrolase family 13 N-terminal domain-containing protein</fullName>
    </recommendedName>
</protein>
<dbReference type="Pfam" id="PF22019">
    <property type="entry name" value="GlgB_N"/>
    <property type="match status" value="1"/>
</dbReference>
<keyword evidence="1" id="KW-0321">Glycogen metabolism</keyword>
<evidence type="ECO:0000259" key="6">
    <source>
        <dbReference type="Pfam" id="PF02922"/>
    </source>
</evidence>
<keyword evidence="2" id="KW-0328">Glycosyltransferase</keyword>
<keyword evidence="4" id="KW-0320">Glycogen biosynthesis</keyword>
<keyword evidence="3" id="KW-0808">Transferase</keyword>
<evidence type="ECO:0000256" key="2">
    <source>
        <dbReference type="ARBA" id="ARBA00022676"/>
    </source>
</evidence>
<dbReference type="Gene3D" id="3.20.20.80">
    <property type="entry name" value="Glycosidases"/>
    <property type="match status" value="1"/>
</dbReference>
<evidence type="ECO:0000259" key="7">
    <source>
        <dbReference type="Pfam" id="PF22019"/>
    </source>
</evidence>